<feature type="region of interest" description="Disordered" evidence="1">
    <location>
        <begin position="56"/>
        <end position="83"/>
    </location>
</feature>
<dbReference type="AlphaFoldDB" id="A0A9P5SR69"/>
<proteinExistence type="predicted"/>
<comment type="caution">
    <text evidence="2">The sequence shown here is derived from an EMBL/GenBank/DDBJ whole genome shotgun (WGS) entry which is preliminary data.</text>
</comment>
<name>A0A9P5SR69_9FUNG</name>
<feature type="non-terminal residue" evidence="2">
    <location>
        <position position="133"/>
    </location>
</feature>
<reference evidence="2" key="1">
    <citation type="journal article" date="2020" name="Fungal Divers.">
        <title>Resolving the Mortierellaceae phylogeny through synthesis of multi-gene phylogenetics and phylogenomics.</title>
        <authorList>
            <person name="Vandepol N."/>
            <person name="Liber J."/>
            <person name="Desiro A."/>
            <person name="Na H."/>
            <person name="Kennedy M."/>
            <person name="Barry K."/>
            <person name="Grigoriev I.V."/>
            <person name="Miller A.N."/>
            <person name="O'Donnell K."/>
            <person name="Stajich J.E."/>
            <person name="Bonito G."/>
        </authorList>
    </citation>
    <scope>NUCLEOTIDE SEQUENCE</scope>
    <source>
        <strain evidence="2">NVP1</strain>
    </source>
</reference>
<keyword evidence="3" id="KW-1185">Reference proteome</keyword>
<organism evidence="2 3">
    <name type="scientific">Podila minutissima</name>
    <dbReference type="NCBI Taxonomy" id="64525"/>
    <lineage>
        <taxon>Eukaryota</taxon>
        <taxon>Fungi</taxon>
        <taxon>Fungi incertae sedis</taxon>
        <taxon>Mucoromycota</taxon>
        <taxon>Mortierellomycotina</taxon>
        <taxon>Mortierellomycetes</taxon>
        <taxon>Mortierellales</taxon>
        <taxon>Mortierellaceae</taxon>
        <taxon>Podila</taxon>
    </lineage>
</organism>
<sequence>MRIDGDEHLRNMRNVFQSPHDVEQLLTSGLDQITVLSLGLGTSCLVGATVSLPPGHMPATLQWGPDGKKKNKNKKMRCGKCKSGMRKRRMAAVKAQQQAKWHKETKYFDLVVKCKAVSQAMDSFINWQQEQKK</sequence>
<protein>
    <submittedName>
        <fullName evidence="2">Uncharacterized protein</fullName>
    </submittedName>
</protein>
<dbReference type="EMBL" id="JAAAUY010000225">
    <property type="protein sequence ID" value="KAF9333035.1"/>
    <property type="molecule type" value="Genomic_DNA"/>
</dbReference>
<evidence type="ECO:0000313" key="3">
    <source>
        <dbReference type="Proteomes" id="UP000696485"/>
    </source>
</evidence>
<accession>A0A9P5SR69</accession>
<evidence type="ECO:0000313" key="2">
    <source>
        <dbReference type="EMBL" id="KAF9333035.1"/>
    </source>
</evidence>
<feature type="compositionally biased region" description="Basic residues" evidence="1">
    <location>
        <begin position="69"/>
        <end position="83"/>
    </location>
</feature>
<evidence type="ECO:0000256" key="1">
    <source>
        <dbReference type="SAM" id="MobiDB-lite"/>
    </source>
</evidence>
<gene>
    <name evidence="2" type="ORF">BG006_004064</name>
</gene>
<dbReference type="Proteomes" id="UP000696485">
    <property type="component" value="Unassembled WGS sequence"/>
</dbReference>